<name>A0ABY6ML21_9BACT</name>
<feature type="compositionally biased region" description="Low complexity" evidence="1">
    <location>
        <begin position="286"/>
        <end position="323"/>
    </location>
</feature>
<feature type="region of interest" description="Disordered" evidence="1">
    <location>
        <begin position="223"/>
        <end position="453"/>
    </location>
</feature>
<evidence type="ECO:0000256" key="1">
    <source>
        <dbReference type="SAM" id="MobiDB-lite"/>
    </source>
</evidence>
<dbReference type="CDD" id="cd00241">
    <property type="entry name" value="DOMON_like"/>
    <property type="match status" value="1"/>
</dbReference>
<accession>A0ABY6ML21</accession>
<gene>
    <name evidence="3" type="ORF">OM944_08210</name>
</gene>
<evidence type="ECO:0000313" key="3">
    <source>
        <dbReference type="EMBL" id="UZD24473.1"/>
    </source>
</evidence>
<keyword evidence="2" id="KW-0732">Signal</keyword>
<feature type="signal peptide" evidence="2">
    <location>
        <begin position="1"/>
        <end position="30"/>
    </location>
</feature>
<proteinExistence type="predicted"/>
<dbReference type="RefSeq" id="WP_264811185.1">
    <property type="nucleotide sequence ID" value="NZ_CP110226.1"/>
</dbReference>
<evidence type="ECO:0000256" key="2">
    <source>
        <dbReference type="SAM" id="SignalP"/>
    </source>
</evidence>
<organism evidence="3 4">
    <name type="scientific">Algoriphagus halophytocola</name>
    <dbReference type="NCBI Taxonomy" id="2991499"/>
    <lineage>
        <taxon>Bacteria</taxon>
        <taxon>Pseudomonadati</taxon>
        <taxon>Bacteroidota</taxon>
        <taxon>Cytophagia</taxon>
        <taxon>Cytophagales</taxon>
        <taxon>Cyclobacteriaceae</taxon>
        <taxon>Algoriphagus</taxon>
    </lineage>
</organism>
<evidence type="ECO:0000313" key="4">
    <source>
        <dbReference type="Proteomes" id="UP001163156"/>
    </source>
</evidence>
<feature type="compositionally biased region" description="Polar residues" evidence="1">
    <location>
        <begin position="330"/>
        <end position="351"/>
    </location>
</feature>
<evidence type="ECO:0008006" key="5">
    <source>
        <dbReference type="Google" id="ProtNLM"/>
    </source>
</evidence>
<sequence>MKTPTVPRWMKSLIIGILALAWLNPNEAKAESPLGVSFQVFYDELMPYGDWVKDARYGYVWLPAVYQDFHPYGTNGHWVMTSYGNTWVSEYDWGWATFHYGRWYYDEHFQSWAWIPGYEWGPAWVDWRTGGGYYGWAPMGPGFSVSVRVNIPAFHWIFVPQRRFVYRNVYSYCVPRARRVNIYNSTTIINNTVVYNNNHYYAGPSRRDVERVTRRSYPELRVQNSRSPGRVAVSRNTVNVYRPDLQSARETKVAARPSRTLAPGQARTKPSVSPSRVGTRSESVSERSASTPARSSRSVESPSSPSRKSSSTSRPSSTSPSRSGFETKPYSGSQTRSATPSRQNQAPASRNSETRPSRPSAQSSPSNRTTETRSTPARTQSSSPRTSTRSQSAPKQKAAPARSQSTPNRIKSSPSRTSTKSTPARSSSSSKSSRSSSSSSSSTGSSRSRGNTI</sequence>
<keyword evidence="4" id="KW-1185">Reference proteome</keyword>
<feature type="compositionally biased region" description="Polar residues" evidence="1">
    <location>
        <begin position="268"/>
        <end position="282"/>
    </location>
</feature>
<dbReference type="EMBL" id="CP110226">
    <property type="protein sequence ID" value="UZD24473.1"/>
    <property type="molecule type" value="Genomic_DNA"/>
</dbReference>
<dbReference type="InterPro" id="IPR046535">
    <property type="entry name" value="DUF6600"/>
</dbReference>
<protein>
    <recommendedName>
        <fullName evidence="5">Prolin-rich transmembrane protein</fullName>
    </recommendedName>
</protein>
<dbReference type="Pfam" id="PF20245">
    <property type="entry name" value="DUF6600"/>
    <property type="match status" value="1"/>
</dbReference>
<dbReference type="Proteomes" id="UP001163156">
    <property type="component" value="Chromosome"/>
</dbReference>
<feature type="compositionally biased region" description="Polar residues" evidence="1">
    <location>
        <begin position="402"/>
        <end position="411"/>
    </location>
</feature>
<feature type="chain" id="PRO_5046329702" description="Prolin-rich transmembrane protein" evidence="2">
    <location>
        <begin position="31"/>
        <end position="453"/>
    </location>
</feature>
<feature type="compositionally biased region" description="Low complexity" evidence="1">
    <location>
        <begin position="357"/>
        <end position="393"/>
    </location>
</feature>
<feature type="compositionally biased region" description="Low complexity" evidence="1">
    <location>
        <begin position="412"/>
        <end position="453"/>
    </location>
</feature>
<reference evidence="3" key="1">
    <citation type="submission" date="2022-10" db="EMBL/GenBank/DDBJ databases">
        <title>Algoriphagus sp. a novel bacteria isolate from halophytes salicornia europaea.</title>
        <authorList>
            <person name="Peng Y."/>
            <person name="Jiang L."/>
            <person name="Lee J."/>
        </authorList>
    </citation>
    <scope>NUCLEOTIDE SEQUENCE</scope>
    <source>
        <strain evidence="3">TR-M5</strain>
    </source>
</reference>